<dbReference type="InterPro" id="IPR036291">
    <property type="entry name" value="NAD(P)-bd_dom_sf"/>
</dbReference>
<name>A0A6A5URC3_9PLEO</name>
<dbReference type="Pfam" id="PF08659">
    <property type="entry name" value="KR"/>
    <property type="match status" value="1"/>
</dbReference>
<dbReference type="Gene3D" id="3.40.50.720">
    <property type="entry name" value="NAD(P)-binding Rossmann-like Domain"/>
    <property type="match status" value="1"/>
</dbReference>
<dbReference type="EMBL" id="ML976977">
    <property type="protein sequence ID" value="KAF1963627.1"/>
    <property type="molecule type" value="Genomic_DNA"/>
</dbReference>
<protein>
    <recommendedName>
        <fullName evidence="1">Ketoreductase (KR) domain-containing protein</fullName>
    </recommendedName>
</protein>
<sequence length="86" mass="9412">MASADKTIVLITGGITSKYFELAAQLLPDPSKHIILGSRTASKGEKAVQELQAKKLPGTIEFVQIDISNEDSISIFYRPITLSHLR</sequence>
<evidence type="ECO:0000313" key="2">
    <source>
        <dbReference type="EMBL" id="KAF1963627.1"/>
    </source>
</evidence>
<dbReference type="InterPro" id="IPR013968">
    <property type="entry name" value="PKS_KR"/>
</dbReference>
<organism evidence="2 3">
    <name type="scientific">Byssothecium circinans</name>
    <dbReference type="NCBI Taxonomy" id="147558"/>
    <lineage>
        <taxon>Eukaryota</taxon>
        <taxon>Fungi</taxon>
        <taxon>Dikarya</taxon>
        <taxon>Ascomycota</taxon>
        <taxon>Pezizomycotina</taxon>
        <taxon>Dothideomycetes</taxon>
        <taxon>Pleosporomycetidae</taxon>
        <taxon>Pleosporales</taxon>
        <taxon>Massarineae</taxon>
        <taxon>Massarinaceae</taxon>
        <taxon>Byssothecium</taxon>
    </lineage>
</organism>
<feature type="domain" description="Ketoreductase (KR)" evidence="1">
    <location>
        <begin position="8"/>
        <end position="74"/>
    </location>
</feature>
<gene>
    <name evidence="2" type="ORF">CC80DRAFT_587997</name>
</gene>
<proteinExistence type="predicted"/>
<reference evidence="2" key="1">
    <citation type="journal article" date="2020" name="Stud. Mycol.">
        <title>101 Dothideomycetes genomes: a test case for predicting lifestyles and emergence of pathogens.</title>
        <authorList>
            <person name="Haridas S."/>
            <person name="Albert R."/>
            <person name="Binder M."/>
            <person name="Bloem J."/>
            <person name="Labutti K."/>
            <person name="Salamov A."/>
            <person name="Andreopoulos B."/>
            <person name="Baker S."/>
            <person name="Barry K."/>
            <person name="Bills G."/>
            <person name="Bluhm B."/>
            <person name="Cannon C."/>
            <person name="Castanera R."/>
            <person name="Culley D."/>
            <person name="Daum C."/>
            <person name="Ezra D."/>
            <person name="Gonzalez J."/>
            <person name="Henrissat B."/>
            <person name="Kuo A."/>
            <person name="Liang C."/>
            <person name="Lipzen A."/>
            <person name="Lutzoni F."/>
            <person name="Magnuson J."/>
            <person name="Mondo S."/>
            <person name="Nolan M."/>
            <person name="Ohm R."/>
            <person name="Pangilinan J."/>
            <person name="Park H.-J."/>
            <person name="Ramirez L."/>
            <person name="Alfaro M."/>
            <person name="Sun H."/>
            <person name="Tritt A."/>
            <person name="Yoshinaga Y."/>
            <person name="Zwiers L.-H."/>
            <person name="Turgeon B."/>
            <person name="Goodwin S."/>
            <person name="Spatafora J."/>
            <person name="Crous P."/>
            <person name="Grigoriev I."/>
        </authorList>
    </citation>
    <scope>NUCLEOTIDE SEQUENCE</scope>
    <source>
        <strain evidence="2">CBS 675.92</strain>
    </source>
</reference>
<dbReference type="Proteomes" id="UP000800035">
    <property type="component" value="Unassembled WGS sequence"/>
</dbReference>
<keyword evidence="3" id="KW-1185">Reference proteome</keyword>
<evidence type="ECO:0000259" key="1">
    <source>
        <dbReference type="Pfam" id="PF08659"/>
    </source>
</evidence>
<accession>A0A6A5URC3</accession>
<dbReference type="SUPFAM" id="SSF51735">
    <property type="entry name" value="NAD(P)-binding Rossmann-fold domains"/>
    <property type="match status" value="1"/>
</dbReference>
<dbReference type="OrthoDB" id="191139at2759"/>
<dbReference type="AlphaFoldDB" id="A0A6A5URC3"/>
<evidence type="ECO:0000313" key="3">
    <source>
        <dbReference type="Proteomes" id="UP000800035"/>
    </source>
</evidence>